<keyword evidence="4" id="KW-1015">Disulfide bond</keyword>
<evidence type="ECO:0000256" key="5">
    <source>
        <dbReference type="ARBA" id="ARBA00023180"/>
    </source>
</evidence>
<feature type="domain" description="Carboxylesterase type B" evidence="7">
    <location>
        <begin position="33"/>
        <end position="510"/>
    </location>
</feature>
<dbReference type="PANTHER" id="PTHR43142:SF1">
    <property type="entry name" value="CARBOXYLIC ESTER HYDROLASE"/>
    <property type="match status" value="1"/>
</dbReference>
<keyword evidence="2" id="KW-0719">Serine esterase</keyword>
<evidence type="ECO:0000256" key="6">
    <source>
        <dbReference type="RuleBase" id="RU361235"/>
    </source>
</evidence>
<feature type="chain" id="PRO_5005151382" description="Carboxylic ester hydrolase" evidence="6">
    <location>
        <begin position="32"/>
        <end position="561"/>
    </location>
</feature>
<protein>
    <recommendedName>
        <fullName evidence="6">Carboxylic ester hydrolase</fullName>
        <ecNumber evidence="6">3.1.1.-</ecNumber>
    </recommendedName>
</protein>
<evidence type="ECO:0000256" key="3">
    <source>
        <dbReference type="ARBA" id="ARBA00022801"/>
    </source>
</evidence>
<keyword evidence="6" id="KW-0732">Signal</keyword>
<dbReference type="ESTHER" id="cerca-w8b4c7">
    <property type="family name" value="Carb_B_Arthropoda"/>
</dbReference>
<feature type="signal peptide" evidence="6">
    <location>
        <begin position="1"/>
        <end position="31"/>
    </location>
</feature>
<sequence>SMFSSFAKVNMEKPILLVSSFLLLLIQFSHQQAPIVETALGNIRGDVLTTRRGRDIYAYRGIHYAKPPTGLRRFAAPVPVEPWNDTLDALADGPICPQGGPTEGLTESEDCLSLNVYTTNVNATEPVIVYIHGGGNIYGNANSEYGASPKYLLDENVVLVGIQFRLGAFGFLSTSTYEASGNYGYLDQVLALKWVQAHIRSFGGDPTRVTILGLSAGGMAVTLHLVSPMSSGLFSGAVVMSGSATHHYDIDNAYWSRKLAHDLGCPRFNTKYLLNCLRQVSWQQIVNVTEGWRTYDLPHIKWNYEIDGTFLLEHPIESIRSNRFHRVPIIAGITYNEFDFSIQAKENDTDLLDDINENFALYAPEFLQLNSTDESKARTIRSFYYNTTDIYKYNLVGFGQMTSDAIIGHGVHRLVELARNFTDVYYYRFDYVGEKSEFPDSLGKPQGACHADDIIYILPRTSFSVENNSTDIFMVDRMVNVIATFAANGKPPVIENITWTPSTADELVVLYNNKYPFISNPFYVDRYAMWDELFPLKESAAKALLPTVVLLMLSASRYLVL</sequence>
<dbReference type="InterPro" id="IPR029058">
    <property type="entry name" value="AB_hydrolase_fold"/>
</dbReference>
<dbReference type="PANTHER" id="PTHR43142">
    <property type="entry name" value="CARBOXYLIC ESTER HYDROLASE"/>
    <property type="match status" value="1"/>
</dbReference>
<comment type="similarity">
    <text evidence="1 6">Belongs to the type-B carboxylesterase/lipase family.</text>
</comment>
<name>W8B4C7_CERCA</name>
<dbReference type="InterPro" id="IPR002018">
    <property type="entry name" value="CarbesteraseB"/>
</dbReference>
<dbReference type="InterPro" id="IPR019826">
    <property type="entry name" value="Carboxylesterase_B_AS"/>
</dbReference>
<dbReference type="Pfam" id="PF00135">
    <property type="entry name" value="COesterase"/>
    <property type="match status" value="1"/>
</dbReference>
<evidence type="ECO:0000256" key="1">
    <source>
        <dbReference type="ARBA" id="ARBA00005964"/>
    </source>
</evidence>
<evidence type="ECO:0000313" key="8">
    <source>
        <dbReference type="EMBL" id="JAB93432.1"/>
    </source>
</evidence>
<dbReference type="PROSITE" id="PS00122">
    <property type="entry name" value="CARBOXYLESTERASE_B_1"/>
    <property type="match status" value="1"/>
</dbReference>
<dbReference type="OrthoDB" id="6846267at2759"/>
<reference evidence="8" key="2">
    <citation type="journal article" date="2014" name="BMC Genomics">
        <title>A genomic perspective to assessing quality of mass-reared SIT flies used in Mediterranean fruit fly (Ceratitis capitata) eradication in California.</title>
        <authorList>
            <person name="Calla B."/>
            <person name="Hall B."/>
            <person name="Hou S."/>
            <person name="Geib S.M."/>
        </authorList>
    </citation>
    <scope>NUCLEOTIDE SEQUENCE</scope>
</reference>
<accession>W8B4C7</accession>
<gene>
    <name evidence="8" type="primary">ESTF</name>
</gene>
<evidence type="ECO:0000256" key="2">
    <source>
        <dbReference type="ARBA" id="ARBA00022487"/>
    </source>
</evidence>
<organism evidence="8">
    <name type="scientific">Ceratitis capitata</name>
    <name type="common">Mediterranean fruit fly</name>
    <name type="synonym">Tephritis capitata</name>
    <dbReference type="NCBI Taxonomy" id="7213"/>
    <lineage>
        <taxon>Eukaryota</taxon>
        <taxon>Metazoa</taxon>
        <taxon>Ecdysozoa</taxon>
        <taxon>Arthropoda</taxon>
        <taxon>Hexapoda</taxon>
        <taxon>Insecta</taxon>
        <taxon>Pterygota</taxon>
        <taxon>Neoptera</taxon>
        <taxon>Endopterygota</taxon>
        <taxon>Diptera</taxon>
        <taxon>Brachycera</taxon>
        <taxon>Muscomorpha</taxon>
        <taxon>Tephritoidea</taxon>
        <taxon>Tephritidae</taxon>
        <taxon>Ceratitis</taxon>
        <taxon>Ceratitis</taxon>
    </lineage>
</organism>
<evidence type="ECO:0000259" key="7">
    <source>
        <dbReference type="Pfam" id="PF00135"/>
    </source>
</evidence>
<dbReference type="EMBL" id="GAMC01013123">
    <property type="protein sequence ID" value="JAB93432.1"/>
    <property type="molecule type" value="mRNA"/>
</dbReference>
<keyword evidence="3 6" id="KW-0378">Hydrolase</keyword>
<dbReference type="AlphaFoldDB" id="W8B4C7"/>
<proteinExistence type="evidence at transcript level"/>
<evidence type="ECO:0000256" key="4">
    <source>
        <dbReference type="ARBA" id="ARBA00023157"/>
    </source>
</evidence>
<dbReference type="Gene3D" id="3.40.50.1820">
    <property type="entry name" value="alpha/beta hydrolase"/>
    <property type="match status" value="1"/>
</dbReference>
<dbReference type="EC" id="3.1.1.-" evidence="6"/>
<keyword evidence="5" id="KW-0325">Glycoprotein</keyword>
<dbReference type="GO" id="GO:0052689">
    <property type="term" value="F:carboxylic ester hydrolase activity"/>
    <property type="evidence" value="ECO:0007669"/>
    <property type="project" value="UniProtKB-KW"/>
</dbReference>
<dbReference type="SUPFAM" id="SSF53474">
    <property type="entry name" value="alpha/beta-Hydrolases"/>
    <property type="match status" value="1"/>
</dbReference>
<reference evidence="8" key="1">
    <citation type="submission" date="2013-07" db="EMBL/GenBank/DDBJ databases">
        <authorList>
            <person name="Geib S."/>
        </authorList>
    </citation>
    <scope>NUCLEOTIDE SEQUENCE</scope>
</reference>
<feature type="non-terminal residue" evidence="8">
    <location>
        <position position="1"/>
    </location>
</feature>